<dbReference type="PANTHER" id="PTHR33375:SF1">
    <property type="entry name" value="CHROMOSOME-PARTITIONING PROTEIN PARB-RELATED"/>
    <property type="match status" value="1"/>
</dbReference>
<accession>A0A3M0CFE8</accession>
<dbReference type="FunFam" id="3.90.1530.30:FF:000001">
    <property type="entry name" value="Chromosome partitioning protein ParB"/>
    <property type="match status" value="1"/>
</dbReference>
<evidence type="ECO:0000313" key="7">
    <source>
        <dbReference type="Proteomes" id="UP000271227"/>
    </source>
</evidence>
<dbReference type="AlphaFoldDB" id="A0A3M0CFE8"/>
<dbReference type="RefSeq" id="WP_121940005.1">
    <property type="nucleotide sequence ID" value="NZ_REFR01000015.1"/>
</dbReference>
<dbReference type="Gene3D" id="1.10.10.2830">
    <property type="match status" value="1"/>
</dbReference>
<reference evidence="6 7" key="1">
    <citation type="submission" date="2018-10" db="EMBL/GenBank/DDBJ databases">
        <title>Genomic Encyclopedia of Archaeal and Bacterial Type Strains, Phase II (KMG-II): from individual species to whole genera.</title>
        <authorList>
            <person name="Goeker M."/>
        </authorList>
    </citation>
    <scope>NUCLEOTIDE SEQUENCE [LARGE SCALE GENOMIC DNA]</scope>
    <source>
        <strain evidence="6 7">DSM 25217</strain>
    </source>
</reference>
<dbReference type="InterPro" id="IPR057240">
    <property type="entry name" value="ParB_dimer_C"/>
</dbReference>
<proteinExistence type="inferred from homology"/>
<dbReference type="CDD" id="cd16393">
    <property type="entry name" value="SPO0J_N"/>
    <property type="match status" value="1"/>
</dbReference>
<gene>
    <name evidence="6" type="ORF">BXY39_3360</name>
</gene>
<evidence type="ECO:0000256" key="4">
    <source>
        <dbReference type="ARBA" id="ARBA00025472"/>
    </source>
</evidence>
<dbReference type="SMART" id="SM00470">
    <property type="entry name" value="ParB"/>
    <property type="match status" value="1"/>
</dbReference>
<dbReference type="GO" id="GO:0003677">
    <property type="term" value="F:DNA binding"/>
    <property type="evidence" value="ECO:0007669"/>
    <property type="project" value="UniProtKB-KW"/>
</dbReference>
<comment type="function">
    <text evidence="4">Involved in chromosome partition. Localize to both poles of the predivisional cell following completion of DNA replication. Binds to the DNA origin of replication.</text>
</comment>
<dbReference type="InterPro" id="IPR004437">
    <property type="entry name" value="ParB/RepB/Spo0J"/>
</dbReference>
<organism evidence="6 7">
    <name type="scientific">Eilatimonas milleporae</name>
    <dbReference type="NCBI Taxonomy" id="911205"/>
    <lineage>
        <taxon>Bacteria</taxon>
        <taxon>Pseudomonadati</taxon>
        <taxon>Pseudomonadota</taxon>
        <taxon>Alphaproteobacteria</taxon>
        <taxon>Kordiimonadales</taxon>
        <taxon>Kordiimonadaceae</taxon>
        <taxon>Eilatimonas</taxon>
    </lineage>
</organism>
<evidence type="ECO:0000256" key="3">
    <source>
        <dbReference type="ARBA" id="ARBA00023125"/>
    </source>
</evidence>
<keyword evidence="3 6" id="KW-0238">DNA-binding</keyword>
<dbReference type="EMBL" id="REFR01000015">
    <property type="protein sequence ID" value="RMB01853.1"/>
    <property type="molecule type" value="Genomic_DNA"/>
</dbReference>
<keyword evidence="7" id="KW-1185">Reference proteome</keyword>
<keyword evidence="2" id="KW-0159">Chromosome partition</keyword>
<evidence type="ECO:0000259" key="5">
    <source>
        <dbReference type="SMART" id="SM00470"/>
    </source>
</evidence>
<comment type="caution">
    <text evidence="6">The sequence shown here is derived from an EMBL/GenBank/DDBJ whole genome shotgun (WGS) entry which is preliminary data.</text>
</comment>
<dbReference type="InterPro" id="IPR050336">
    <property type="entry name" value="Chromosome_partition/occlusion"/>
</dbReference>
<dbReference type="Pfam" id="PF02195">
    <property type="entry name" value="ParB_N"/>
    <property type="match status" value="1"/>
</dbReference>
<dbReference type="GO" id="GO:0007059">
    <property type="term" value="P:chromosome segregation"/>
    <property type="evidence" value="ECO:0007669"/>
    <property type="project" value="UniProtKB-KW"/>
</dbReference>
<dbReference type="InterPro" id="IPR036086">
    <property type="entry name" value="ParB/Sulfiredoxin_sf"/>
</dbReference>
<evidence type="ECO:0000256" key="1">
    <source>
        <dbReference type="ARBA" id="ARBA00006295"/>
    </source>
</evidence>
<dbReference type="OrthoDB" id="9802051at2"/>
<protein>
    <submittedName>
        <fullName evidence="6">Chromosome segregation DNA-binding protein</fullName>
    </submittedName>
</protein>
<dbReference type="NCBIfam" id="TIGR00180">
    <property type="entry name" value="parB_part"/>
    <property type="match status" value="1"/>
</dbReference>
<comment type="similarity">
    <text evidence="1">Belongs to the ParB family.</text>
</comment>
<sequence length="303" mass="32242">MTAQKKKGLGKGLSALLGDARPALDPLPATGSGNSGPGAVDGAGMVSLPVAFLEANPNQPRQHFAEDALAELAASIRERGLLQPILVRPVGEDRYEIVAGERRWRAAQQAGVHDVPVIVRELDEPTILQIAIIENIQRADLSPIEEARAYRRLMDDFGHRQEDVAGLVSKSRSHVANLLRLLGLPDTVQTMLADGRISMGHGRALLAAEDPTALARRVVDEGLSVRAVEALASKPKQVPRKTALRSVSGAKDADTKALERDLSAATGTAVTIDHRGDGGTISIRYASLDDLDSLCARLRGGAY</sequence>
<dbReference type="Pfam" id="PF23552">
    <property type="entry name" value="ParB_C"/>
    <property type="match status" value="1"/>
</dbReference>
<evidence type="ECO:0000256" key="2">
    <source>
        <dbReference type="ARBA" id="ARBA00022829"/>
    </source>
</evidence>
<dbReference type="SUPFAM" id="SSF110849">
    <property type="entry name" value="ParB/Sulfiredoxin"/>
    <property type="match status" value="1"/>
</dbReference>
<evidence type="ECO:0000313" key="6">
    <source>
        <dbReference type="EMBL" id="RMB01853.1"/>
    </source>
</evidence>
<dbReference type="GO" id="GO:0005694">
    <property type="term" value="C:chromosome"/>
    <property type="evidence" value="ECO:0007669"/>
    <property type="project" value="TreeGrafter"/>
</dbReference>
<dbReference type="Proteomes" id="UP000271227">
    <property type="component" value="Unassembled WGS sequence"/>
</dbReference>
<name>A0A3M0CFE8_9PROT</name>
<dbReference type="InterPro" id="IPR041468">
    <property type="entry name" value="HTH_ParB/Spo0J"/>
</dbReference>
<dbReference type="InParanoid" id="A0A3M0CFE8"/>
<dbReference type="Pfam" id="PF17762">
    <property type="entry name" value="HTH_ParB"/>
    <property type="match status" value="1"/>
</dbReference>
<dbReference type="InterPro" id="IPR003115">
    <property type="entry name" value="ParB_N"/>
</dbReference>
<dbReference type="FunFam" id="1.10.10.2830:FF:000001">
    <property type="entry name" value="Chromosome partitioning protein ParB"/>
    <property type="match status" value="1"/>
</dbReference>
<dbReference type="PANTHER" id="PTHR33375">
    <property type="entry name" value="CHROMOSOME-PARTITIONING PROTEIN PARB-RELATED"/>
    <property type="match status" value="1"/>
</dbReference>
<dbReference type="Gene3D" id="3.90.1530.30">
    <property type="match status" value="1"/>
</dbReference>
<feature type="domain" description="ParB-like N-terminal" evidence="5">
    <location>
        <begin position="46"/>
        <end position="136"/>
    </location>
</feature>